<gene>
    <name evidence="1" type="ORF">MM239_04480</name>
</gene>
<reference evidence="1" key="1">
    <citation type="submission" date="2022-03" db="EMBL/GenBank/DDBJ databases">
        <title>De novo assembled genomes of Belliella spp. (Cyclobacteriaceae) strains.</title>
        <authorList>
            <person name="Szabo A."/>
            <person name="Korponai K."/>
            <person name="Felfoldi T."/>
        </authorList>
    </citation>
    <scope>NUCLEOTIDE SEQUENCE</scope>
    <source>
        <strain evidence="1">DSM 111904</strain>
    </source>
</reference>
<comment type="caution">
    <text evidence="1">The sequence shown here is derived from an EMBL/GenBank/DDBJ whole genome shotgun (WGS) entry which is preliminary data.</text>
</comment>
<organism evidence="1 2">
    <name type="scientific">Belliella filtrata</name>
    <dbReference type="NCBI Taxonomy" id="2923435"/>
    <lineage>
        <taxon>Bacteria</taxon>
        <taxon>Pseudomonadati</taxon>
        <taxon>Bacteroidota</taxon>
        <taxon>Cytophagia</taxon>
        <taxon>Cytophagales</taxon>
        <taxon>Cyclobacteriaceae</taxon>
        <taxon>Belliella</taxon>
    </lineage>
</organism>
<keyword evidence="2" id="KW-1185">Reference proteome</keyword>
<accession>A0ABS9UY38</accession>
<evidence type="ECO:0000313" key="1">
    <source>
        <dbReference type="EMBL" id="MCH7408640.1"/>
    </source>
</evidence>
<dbReference type="Pfam" id="PF20329">
    <property type="entry name" value="DUF6624"/>
    <property type="match status" value="1"/>
</dbReference>
<sequence length="200" mass="22475">MPHYPAIANKLISLRNADLALRDMLMRSGKLQDGYAEEMEAMHLKHAAILEQVIDEIGYPTISKVGEEGSAAAWLIIQHAISNPSFMRKCQQLLSEAVDQGDASALDLAYLSDRIAVLSGQKQLYGTQFDWDEEGKLSPNAYDNIALVNERRASLALPSLEEQTQSIRLRAQSENHQAPTDLQQRNLEMNTWRKKVGWVE</sequence>
<dbReference type="EMBL" id="JAKZGP010000007">
    <property type="protein sequence ID" value="MCH7408640.1"/>
    <property type="molecule type" value="Genomic_DNA"/>
</dbReference>
<evidence type="ECO:0000313" key="2">
    <source>
        <dbReference type="Proteomes" id="UP001165489"/>
    </source>
</evidence>
<proteinExistence type="predicted"/>
<dbReference type="Proteomes" id="UP001165489">
    <property type="component" value="Unassembled WGS sequence"/>
</dbReference>
<name>A0ABS9UY38_9BACT</name>
<evidence type="ECO:0008006" key="3">
    <source>
        <dbReference type="Google" id="ProtNLM"/>
    </source>
</evidence>
<protein>
    <recommendedName>
        <fullName evidence="3">DUF2383 domain-containing protein</fullName>
    </recommendedName>
</protein>
<dbReference type="InterPro" id="IPR046732">
    <property type="entry name" value="DUF6624"/>
</dbReference>
<dbReference type="RefSeq" id="WP_241346956.1">
    <property type="nucleotide sequence ID" value="NZ_JAKZGP010000007.1"/>
</dbReference>